<dbReference type="Proteomes" id="UP001148737">
    <property type="component" value="Unassembled WGS sequence"/>
</dbReference>
<name>A0ACC1QN11_9HYPO</name>
<evidence type="ECO:0000313" key="2">
    <source>
        <dbReference type="Proteomes" id="UP001148737"/>
    </source>
</evidence>
<keyword evidence="2" id="KW-1185">Reference proteome</keyword>
<organism evidence="1 2">
    <name type="scientific">Lecanicillium saksenae</name>
    <dbReference type="NCBI Taxonomy" id="468837"/>
    <lineage>
        <taxon>Eukaryota</taxon>
        <taxon>Fungi</taxon>
        <taxon>Dikarya</taxon>
        <taxon>Ascomycota</taxon>
        <taxon>Pezizomycotina</taxon>
        <taxon>Sordariomycetes</taxon>
        <taxon>Hypocreomycetidae</taxon>
        <taxon>Hypocreales</taxon>
        <taxon>Cordycipitaceae</taxon>
        <taxon>Lecanicillium</taxon>
    </lineage>
</organism>
<gene>
    <name evidence="1" type="ORF">NLG97_g7411</name>
</gene>
<accession>A0ACC1QN11</accession>
<sequence>MKIQMLIGAALTLVVSAHQPVIYLIRHAEKNDDGTLSEKGLARAKCIENIFGKDSEYNIQKIITQEVWPGDSWWDRTSQRPYNTTLPLAQSLNQTIETECSFYNIICAEEEIRRYDGPGNVLVGWEHVTLSFIAFALTGKFHAYPSDRFDLIYKLEYPYDKITLSSEKCSSPDLGNRHHARNFHAI</sequence>
<dbReference type="EMBL" id="JANAKD010001129">
    <property type="protein sequence ID" value="KAJ3483019.1"/>
    <property type="molecule type" value="Genomic_DNA"/>
</dbReference>
<proteinExistence type="predicted"/>
<reference evidence="1" key="1">
    <citation type="submission" date="2022-07" db="EMBL/GenBank/DDBJ databases">
        <title>Genome Sequence of Lecanicillium saksenae.</title>
        <authorList>
            <person name="Buettner E."/>
        </authorList>
    </citation>
    <scope>NUCLEOTIDE SEQUENCE</scope>
    <source>
        <strain evidence="1">VT-O1</strain>
    </source>
</reference>
<comment type="caution">
    <text evidence="1">The sequence shown here is derived from an EMBL/GenBank/DDBJ whole genome shotgun (WGS) entry which is preliminary data.</text>
</comment>
<protein>
    <submittedName>
        <fullName evidence="1">Uncharacterized protein</fullName>
    </submittedName>
</protein>
<evidence type="ECO:0000313" key="1">
    <source>
        <dbReference type="EMBL" id="KAJ3483019.1"/>
    </source>
</evidence>